<keyword evidence="4" id="KW-1185">Reference proteome</keyword>
<evidence type="ECO:0000256" key="2">
    <source>
        <dbReference type="SAM" id="Phobius"/>
    </source>
</evidence>
<dbReference type="Proteomes" id="UP000316726">
    <property type="component" value="Chromosome 13"/>
</dbReference>
<sequence length="140" mass="15500">MDCPSSGSCSYEEPLKATTTTTTMPDQDQDHRPRPLMTRTKSCSEHGTSLRLLLKHKSFREDDVRKLVDYEMLREDVDARAEAKRNAGLVDKVGNWFGDALFKFQVMSGTYALARSEKLAVNAAAASVLALALAVHFYGA</sequence>
<feature type="transmembrane region" description="Helical" evidence="2">
    <location>
        <begin position="119"/>
        <end position="139"/>
    </location>
</feature>
<keyword evidence="2" id="KW-0812">Transmembrane</keyword>
<evidence type="ECO:0000256" key="1">
    <source>
        <dbReference type="SAM" id="MobiDB-lite"/>
    </source>
</evidence>
<accession>A0A5B8MVV1</accession>
<proteinExistence type="predicted"/>
<evidence type="ECO:0000313" key="4">
    <source>
        <dbReference type="Proteomes" id="UP000316726"/>
    </source>
</evidence>
<organism evidence="3 4">
    <name type="scientific">Chloropicon primus</name>
    <dbReference type="NCBI Taxonomy" id="1764295"/>
    <lineage>
        <taxon>Eukaryota</taxon>
        <taxon>Viridiplantae</taxon>
        <taxon>Chlorophyta</taxon>
        <taxon>Chloropicophyceae</taxon>
        <taxon>Chloropicales</taxon>
        <taxon>Chloropicaceae</taxon>
        <taxon>Chloropicon</taxon>
    </lineage>
</organism>
<evidence type="ECO:0000313" key="3">
    <source>
        <dbReference type="EMBL" id="QDZ24547.1"/>
    </source>
</evidence>
<reference evidence="3 4" key="1">
    <citation type="submission" date="2018-07" db="EMBL/GenBank/DDBJ databases">
        <title>The complete nuclear genome of the prasinophyte Chloropicon primus (CCMP1205).</title>
        <authorList>
            <person name="Pombert J.-F."/>
            <person name="Otis C."/>
            <person name="Turmel M."/>
            <person name="Lemieux C."/>
        </authorList>
    </citation>
    <scope>NUCLEOTIDE SEQUENCE [LARGE SCALE GENOMIC DNA]</scope>
    <source>
        <strain evidence="3 4">CCMP1205</strain>
    </source>
</reference>
<keyword evidence="2" id="KW-0472">Membrane</keyword>
<protein>
    <submittedName>
        <fullName evidence="3">Uncharacterized protein</fullName>
    </submittedName>
</protein>
<feature type="region of interest" description="Disordered" evidence="1">
    <location>
        <begin position="1"/>
        <end position="43"/>
    </location>
</feature>
<name>A0A5B8MVV1_9CHLO</name>
<dbReference type="EMBL" id="CP031046">
    <property type="protein sequence ID" value="QDZ24547.1"/>
    <property type="molecule type" value="Genomic_DNA"/>
</dbReference>
<gene>
    <name evidence="3" type="ORF">A3770_13p70650</name>
</gene>
<dbReference type="AlphaFoldDB" id="A0A5B8MVV1"/>
<keyword evidence="2" id="KW-1133">Transmembrane helix</keyword>